<evidence type="ECO:0000256" key="1">
    <source>
        <dbReference type="ARBA" id="ARBA00022598"/>
    </source>
</evidence>
<keyword evidence="1 4" id="KW-0436">Ligase</keyword>
<dbReference type="InterPro" id="IPR050141">
    <property type="entry name" value="GCL_type2/YbdK_subfam"/>
</dbReference>
<name>A0A517M793_9BACT</name>
<dbReference type="SUPFAM" id="SSF55931">
    <property type="entry name" value="Glutamine synthetase/guanido kinase"/>
    <property type="match status" value="1"/>
</dbReference>
<dbReference type="NCBIfam" id="NF010041">
    <property type="entry name" value="PRK13517.1-1"/>
    <property type="match status" value="1"/>
</dbReference>
<dbReference type="Proteomes" id="UP000319557">
    <property type="component" value="Chromosome"/>
</dbReference>
<dbReference type="Pfam" id="PF04107">
    <property type="entry name" value="GCS2"/>
    <property type="match status" value="1"/>
</dbReference>
<evidence type="ECO:0000313" key="6">
    <source>
        <dbReference type="EMBL" id="QDS90746.1"/>
    </source>
</evidence>
<gene>
    <name evidence="6" type="primary">ybdK_2</name>
    <name evidence="6" type="ORF">EC9_49620</name>
</gene>
<dbReference type="Gene3D" id="3.30.590.20">
    <property type="match status" value="1"/>
</dbReference>
<dbReference type="GO" id="GO:0005524">
    <property type="term" value="F:ATP binding"/>
    <property type="evidence" value="ECO:0007669"/>
    <property type="project" value="UniProtKB-KW"/>
</dbReference>
<dbReference type="InterPro" id="IPR011793">
    <property type="entry name" value="YbdK"/>
</dbReference>
<dbReference type="PANTHER" id="PTHR36510">
    <property type="entry name" value="GLUTAMATE--CYSTEINE LIGASE 2-RELATED"/>
    <property type="match status" value="1"/>
</dbReference>
<proteinExistence type="inferred from homology"/>
<dbReference type="RefSeq" id="WP_145348512.1">
    <property type="nucleotide sequence ID" value="NZ_CP036261.1"/>
</dbReference>
<feature type="coiled-coil region" evidence="5">
    <location>
        <begin position="56"/>
        <end position="86"/>
    </location>
</feature>
<accession>A0A517M793</accession>
<dbReference type="GO" id="GO:0004357">
    <property type="term" value="F:glutamate-cysteine ligase activity"/>
    <property type="evidence" value="ECO:0007669"/>
    <property type="project" value="UniProtKB-EC"/>
</dbReference>
<comment type="similarity">
    <text evidence="4">Belongs to the glutamate--cysteine ligase type 2 family. YbdK subfamily.</text>
</comment>
<dbReference type="HAMAP" id="MF_01609">
    <property type="entry name" value="Glu_cys_ligase_2"/>
    <property type="match status" value="1"/>
</dbReference>
<dbReference type="AlphaFoldDB" id="A0A517M793"/>
<evidence type="ECO:0000313" key="7">
    <source>
        <dbReference type="Proteomes" id="UP000319557"/>
    </source>
</evidence>
<evidence type="ECO:0000256" key="4">
    <source>
        <dbReference type="HAMAP-Rule" id="MF_01609"/>
    </source>
</evidence>
<sequence length="377" mass="41821">MVSFSRSKVPAVGVEEEYQLVDPTSGRLIPKCSEVLRQLGRDPDADIQRELHLNQIEMASNVCETLEEVRENLQKVRKLLIDAAASTGAALVSAGTNPFPLPESETLTPKFRYQSMGQQFQHIARSLFIFGCHVHVDMQDKTLGLHVMNQTRRWLPLLQALTANSPFWNGQDTGYASYRREVWVQWPMAGAPPHFQDLADYEACLSELTKSGAIKDESFIYWDIRLPVKVPTIEYRCADVITSLQQCVGYVGLVRALVMQTCDDIQAGREYPPIRSHLLSFAIWHAARYGVSADLLDPLTCEKATATESAARMLEYIAPALAASGDRECVEAFVQDVVRDGCGADRQRLTMQTEGNLAAVVKAAIKETAIDTAPATC</sequence>
<dbReference type="PANTHER" id="PTHR36510:SF1">
    <property type="entry name" value="GLUTAMATE--CYSTEINE LIGASE 2-RELATED"/>
    <property type="match status" value="1"/>
</dbReference>
<reference evidence="6 7" key="1">
    <citation type="submission" date="2019-02" db="EMBL/GenBank/DDBJ databases">
        <title>Deep-cultivation of Planctomycetes and their phenomic and genomic characterization uncovers novel biology.</title>
        <authorList>
            <person name="Wiegand S."/>
            <person name="Jogler M."/>
            <person name="Boedeker C."/>
            <person name="Pinto D."/>
            <person name="Vollmers J."/>
            <person name="Rivas-Marin E."/>
            <person name="Kohn T."/>
            <person name="Peeters S.H."/>
            <person name="Heuer A."/>
            <person name="Rast P."/>
            <person name="Oberbeckmann S."/>
            <person name="Bunk B."/>
            <person name="Jeske O."/>
            <person name="Meyerdierks A."/>
            <person name="Storesund J.E."/>
            <person name="Kallscheuer N."/>
            <person name="Luecker S."/>
            <person name="Lage O.M."/>
            <person name="Pohl T."/>
            <person name="Merkel B.J."/>
            <person name="Hornburger P."/>
            <person name="Mueller R.-W."/>
            <person name="Bruemmer F."/>
            <person name="Labrenz M."/>
            <person name="Spormann A.M."/>
            <person name="Op den Camp H."/>
            <person name="Overmann J."/>
            <person name="Amann R."/>
            <person name="Jetten M.S.M."/>
            <person name="Mascher T."/>
            <person name="Medema M.H."/>
            <person name="Devos D.P."/>
            <person name="Kaster A.-K."/>
            <person name="Ovreas L."/>
            <person name="Rohde M."/>
            <person name="Galperin M.Y."/>
            <person name="Jogler C."/>
        </authorList>
    </citation>
    <scope>NUCLEOTIDE SEQUENCE [LARGE SCALE GENOMIC DNA]</scope>
    <source>
        <strain evidence="6 7">EC9</strain>
    </source>
</reference>
<protein>
    <recommendedName>
        <fullName evidence="4">Putative glutamate--cysteine ligase 2</fullName>
        <ecNumber evidence="4">6.3.2.2</ecNumber>
    </recommendedName>
    <alternativeName>
        <fullName evidence="4">Gamma-glutamylcysteine synthetase 2</fullName>
        <shortName evidence="4">GCS 2</shortName>
        <shortName evidence="4">Gamma-GCS 2</shortName>
    </alternativeName>
</protein>
<evidence type="ECO:0000256" key="3">
    <source>
        <dbReference type="ARBA" id="ARBA00022840"/>
    </source>
</evidence>
<comment type="catalytic activity">
    <reaction evidence="4">
        <text>L-cysteine + L-glutamate + ATP = gamma-L-glutamyl-L-cysteine + ADP + phosphate + H(+)</text>
        <dbReference type="Rhea" id="RHEA:13285"/>
        <dbReference type="ChEBI" id="CHEBI:15378"/>
        <dbReference type="ChEBI" id="CHEBI:29985"/>
        <dbReference type="ChEBI" id="CHEBI:30616"/>
        <dbReference type="ChEBI" id="CHEBI:35235"/>
        <dbReference type="ChEBI" id="CHEBI:43474"/>
        <dbReference type="ChEBI" id="CHEBI:58173"/>
        <dbReference type="ChEBI" id="CHEBI:456216"/>
        <dbReference type="EC" id="6.3.2.2"/>
    </reaction>
</comment>
<dbReference type="EC" id="6.3.2.2" evidence="4"/>
<dbReference type="NCBIfam" id="TIGR02050">
    <property type="entry name" value="gshA_cyan_rel"/>
    <property type="match status" value="1"/>
</dbReference>
<dbReference type="OrthoDB" id="9769628at2"/>
<keyword evidence="3 4" id="KW-0067">ATP-binding</keyword>
<dbReference type="GO" id="GO:0042398">
    <property type="term" value="P:modified amino acid biosynthetic process"/>
    <property type="evidence" value="ECO:0007669"/>
    <property type="project" value="InterPro"/>
</dbReference>
<dbReference type="InterPro" id="IPR006336">
    <property type="entry name" value="GCS2"/>
</dbReference>
<evidence type="ECO:0000256" key="2">
    <source>
        <dbReference type="ARBA" id="ARBA00022741"/>
    </source>
</evidence>
<keyword evidence="5" id="KW-0175">Coiled coil</keyword>
<comment type="function">
    <text evidence="4">ATP-dependent carboxylate-amine ligase which exhibits weak glutamate--cysteine ligase activity.</text>
</comment>
<evidence type="ECO:0000256" key="5">
    <source>
        <dbReference type="SAM" id="Coils"/>
    </source>
</evidence>
<dbReference type="KEGG" id="ruv:EC9_49620"/>
<keyword evidence="2 4" id="KW-0547">Nucleotide-binding</keyword>
<organism evidence="6 7">
    <name type="scientific">Rosistilla ulvae</name>
    <dbReference type="NCBI Taxonomy" id="1930277"/>
    <lineage>
        <taxon>Bacteria</taxon>
        <taxon>Pseudomonadati</taxon>
        <taxon>Planctomycetota</taxon>
        <taxon>Planctomycetia</taxon>
        <taxon>Pirellulales</taxon>
        <taxon>Pirellulaceae</taxon>
        <taxon>Rosistilla</taxon>
    </lineage>
</organism>
<dbReference type="InterPro" id="IPR014746">
    <property type="entry name" value="Gln_synth/guanido_kin_cat_dom"/>
</dbReference>
<keyword evidence="7" id="KW-1185">Reference proteome</keyword>
<dbReference type="EMBL" id="CP036261">
    <property type="protein sequence ID" value="QDS90746.1"/>
    <property type="molecule type" value="Genomic_DNA"/>
</dbReference>